<dbReference type="AlphaFoldDB" id="A0A377UT21"/>
<proteinExistence type="predicted"/>
<accession>A0A377UT21</accession>
<evidence type="ECO:0000313" key="2">
    <source>
        <dbReference type="EMBL" id="STS99866.1"/>
    </source>
</evidence>
<dbReference type="EMBL" id="UGKT01000001">
    <property type="protein sequence ID" value="STS99866.1"/>
    <property type="molecule type" value="Genomic_DNA"/>
</dbReference>
<keyword evidence="1" id="KW-0732">Signal</keyword>
<gene>
    <name evidence="2" type="ORF">NCTC13443_00109</name>
</gene>
<organism evidence="2 3">
    <name type="scientific">Klebsiella pneumoniae</name>
    <dbReference type="NCBI Taxonomy" id="573"/>
    <lineage>
        <taxon>Bacteria</taxon>
        <taxon>Pseudomonadati</taxon>
        <taxon>Pseudomonadota</taxon>
        <taxon>Gammaproteobacteria</taxon>
        <taxon>Enterobacterales</taxon>
        <taxon>Enterobacteriaceae</taxon>
        <taxon>Klebsiella/Raoultella group</taxon>
        <taxon>Klebsiella</taxon>
        <taxon>Klebsiella pneumoniae complex</taxon>
    </lineage>
</organism>
<dbReference type="Proteomes" id="UP000255518">
    <property type="component" value="Unassembled WGS sequence"/>
</dbReference>
<evidence type="ECO:0000313" key="3">
    <source>
        <dbReference type="Proteomes" id="UP000255518"/>
    </source>
</evidence>
<evidence type="ECO:0008006" key="4">
    <source>
        <dbReference type="Google" id="ProtNLM"/>
    </source>
</evidence>
<name>A0A377UT21_KLEPN</name>
<sequence length="160" mass="16909">MKNNAKLSLLALSLALGTSMAYASDDIPVVPASVMKKDVPAPVTSGQSSHEVVGSMNENPLLTMKPGVNQIIPIAVGHPNRIVTPFSNPEIVSTSLTGATDNGQCGEVCIKENVVYVATDKQYPVTMFITEKGSEAQALSLTMVPVVFRPEKSFSSSMVV</sequence>
<feature type="chain" id="PRO_5016979807" description="Conjugal transfer protein TraK" evidence="1">
    <location>
        <begin position="24"/>
        <end position="160"/>
    </location>
</feature>
<evidence type="ECO:0000256" key="1">
    <source>
        <dbReference type="SAM" id="SignalP"/>
    </source>
</evidence>
<protein>
    <recommendedName>
        <fullName evidence="4">Conjugal transfer protein TraK</fullName>
    </recommendedName>
</protein>
<reference evidence="2 3" key="1">
    <citation type="submission" date="2018-06" db="EMBL/GenBank/DDBJ databases">
        <authorList>
            <consortium name="Pathogen Informatics"/>
            <person name="Doyle S."/>
        </authorList>
    </citation>
    <scope>NUCLEOTIDE SEQUENCE [LARGE SCALE GENOMIC DNA]</scope>
    <source>
        <strain evidence="2 3">NCTC13443</strain>
    </source>
</reference>
<feature type="signal peptide" evidence="1">
    <location>
        <begin position="1"/>
        <end position="23"/>
    </location>
</feature>